<evidence type="ECO:0000313" key="11">
    <source>
        <dbReference type="Proteomes" id="UP000005221"/>
    </source>
</evidence>
<dbReference type="Gene3D" id="3.30.450.60">
    <property type="match status" value="1"/>
</dbReference>
<sequence>MIEAVYITDVSNTLIFEYCNGLSLPKYKTILPKITDIDSDQIGFENSSTNTPIKIVINSTYYVVGHKHQSLLIYVLCSEDKTVSNPLIPHTFITRFVETLQDYFDDLTRSKVEANTDIITLILYQMLDDGMPYITDFNKIRDSVSHTSLLSKIINEASKTTGLQPEVKQSFTTDIPWRRNNARHTNNEMYVDVIENVNMILKPIVTKSKREQYDSAFYSSKTDNKVDNYVLSGCIDGQIDFFSQLSGTPTLELTLNKVGSNLEMPRFHRCINLDLFKERRGVLSFIPPEGKSTLMKYQFDLNELKSNREKTSLIKLSTIDVQFSIEPNSSEFEIKLFPANMITKVDFIKVEIVCEDVDDQVKINRISHGDFQTCVSGKHEWSNKDLKKGVVPTLNGTIIAEDNEEQEQPKGEQNTHKRPSYIKLNYSHKGPVPSGMKIDSLLVVNAKGLGENIKPYKGVKYTTKSGDYIVRA</sequence>
<name>G8B5P8_CANPC</name>
<evidence type="ECO:0000256" key="3">
    <source>
        <dbReference type="ARBA" id="ARBA00022927"/>
    </source>
</evidence>
<evidence type="ECO:0000256" key="2">
    <source>
        <dbReference type="ARBA" id="ARBA00022448"/>
    </source>
</evidence>
<dbReference type="GO" id="GO:0006886">
    <property type="term" value="P:intracellular protein transport"/>
    <property type="evidence" value="ECO:0007669"/>
    <property type="project" value="UniProtKB-UniRule"/>
</dbReference>
<dbReference type="AlphaFoldDB" id="G8B5P8"/>
<dbReference type="InterPro" id="IPR050431">
    <property type="entry name" value="Adaptor_comp_med_subunit"/>
</dbReference>
<dbReference type="InterPro" id="IPR036168">
    <property type="entry name" value="AP2_Mu_C_sf"/>
</dbReference>
<dbReference type="EnsemblFungi" id="CPAR2_603580-T">
    <property type="protein sequence ID" value="CPAR2_603580-T-p1"/>
    <property type="gene ID" value="CPAR2_603580"/>
</dbReference>
<dbReference type="InterPro" id="IPR028565">
    <property type="entry name" value="MHD"/>
</dbReference>
<reference evidence="11" key="1">
    <citation type="journal article" date="2009" name="Nature">
        <title>Evolution of pathogenicity and sexual reproduction in eight Candida genomes.</title>
        <authorList>
            <person name="Butler G."/>
            <person name="Rasmussen M.D."/>
            <person name="Lin M.F."/>
            <person name="Santos M.A."/>
            <person name="Sakthikumar S."/>
            <person name="Munro C.A."/>
            <person name="Rheinbay E."/>
            <person name="Grabherr M."/>
            <person name="Forche A."/>
            <person name="Reedy J.L."/>
            <person name="Agrafioti I."/>
            <person name="Arnaud M.B."/>
            <person name="Bates S."/>
            <person name="Brown A.J."/>
            <person name="Brunke S."/>
            <person name="Costanzo M.C."/>
            <person name="Fitzpatrick D.A."/>
            <person name="de Groot P.W."/>
            <person name="Harris D."/>
            <person name="Hoyer L.L."/>
            <person name="Hube B."/>
            <person name="Klis F.M."/>
            <person name="Kodira C."/>
            <person name="Lennard N."/>
            <person name="Logue M.E."/>
            <person name="Martin R."/>
            <person name="Neiman A.M."/>
            <person name="Nikolaou E."/>
            <person name="Quail M.A."/>
            <person name="Quinn J."/>
            <person name="Santos M.C."/>
            <person name="Schmitzberger F.F."/>
            <person name="Sherlock G."/>
            <person name="Shah P."/>
            <person name="Silverstein K.A."/>
            <person name="Skrzypek M.S."/>
            <person name="Soll D."/>
            <person name="Staggs R."/>
            <person name="Stansfield I."/>
            <person name="Stumpf M.P."/>
            <person name="Sudbery P.E."/>
            <person name="Srikantha T."/>
            <person name="Zeng Q."/>
            <person name="Berman J."/>
            <person name="Berriman M."/>
            <person name="Heitman J."/>
            <person name="Gow N.A."/>
            <person name="Lorenz M.C."/>
            <person name="Birren B.W."/>
            <person name="Kellis M."/>
            <person name="Cuomo C.A."/>
        </authorList>
    </citation>
    <scope>NUCLEOTIDE SEQUENCE [LARGE SCALE GENOMIC DNA]</scope>
    <source>
        <strain evidence="11">CDC 317 / ATCC MYA-4646</strain>
    </source>
</reference>
<reference evidence="9" key="3">
    <citation type="submission" date="2011-10" db="EMBL/GenBank/DDBJ databases">
        <title>Transcriptional landscape of the pathogenic yeast Candida parapsilosis.</title>
        <authorList>
            <person name="Guida A."/>
            <person name="Lindstaedt C."/>
            <person name="Maguire S.L."/>
            <person name="Ding C."/>
            <person name="Higgins D.G."/>
            <person name="Harris D."/>
            <person name="Berriman M."/>
            <person name="Butler G."/>
        </authorList>
    </citation>
    <scope>NUCLEOTIDE SEQUENCE</scope>
    <source>
        <strain evidence="9">CDC317</strain>
    </source>
</reference>
<evidence type="ECO:0000313" key="8">
    <source>
        <dbReference type="CGD" id="CAL0000153597"/>
    </source>
</evidence>
<reference evidence="11" key="2">
    <citation type="journal article" date="2011" name="BMC Genomics">
        <title>Using RNA-seq to determine the transcriptional landscape and the hypoxic response of the pathogenic yeast Candida parapsilosis.</title>
        <authorList>
            <person name="Guida A."/>
            <person name="Lindstaedt C."/>
            <person name="Maguire S.L."/>
            <person name="Ding C."/>
            <person name="Higgins D.G."/>
            <person name="Corton N.J."/>
            <person name="Berriman M."/>
            <person name="Butler G."/>
        </authorList>
    </citation>
    <scope>GENOME REANNOTATION</scope>
    <source>
        <strain evidence="11">CDC 317 / ATCC MYA-4646</strain>
    </source>
</reference>
<dbReference type="InterPro" id="IPR001392">
    <property type="entry name" value="Clathrin_mu"/>
</dbReference>
<dbReference type="SUPFAM" id="SSF49447">
    <property type="entry name" value="Second domain of Mu2 adaptin subunit (ap50) of ap2 adaptor"/>
    <property type="match status" value="1"/>
</dbReference>
<evidence type="ECO:0000313" key="9">
    <source>
        <dbReference type="EMBL" id="CCE39940.1"/>
    </source>
</evidence>
<gene>
    <name evidence="8 9" type="ordered locus">CPAR2_603580</name>
</gene>
<feature type="region of interest" description="Disordered" evidence="6">
    <location>
        <begin position="402"/>
        <end position="421"/>
    </location>
</feature>
<reference evidence="10" key="4">
    <citation type="submission" date="2025-05" db="UniProtKB">
        <authorList>
            <consortium name="EnsemblFungi"/>
        </authorList>
    </citation>
    <scope>IDENTIFICATION</scope>
</reference>
<dbReference type="CGD" id="CAL0000153597">
    <property type="gene designation" value="CPAR2_603580"/>
</dbReference>
<dbReference type="InterPro" id="IPR011012">
    <property type="entry name" value="Longin-like_dom_sf"/>
</dbReference>
<dbReference type="GO" id="GO:0012505">
    <property type="term" value="C:endomembrane system"/>
    <property type="evidence" value="ECO:0007669"/>
    <property type="project" value="UniProtKB-SubCell"/>
</dbReference>
<dbReference type="PRINTS" id="PR00314">
    <property type="entry name" value="CLATHRINADPT"/>
</dbReference>
<dbReference type="PIRSF" id="PIRSF005992">
    <property type="entry name" value="Clathrin_mu"/>
    <property type="match status" value="1"/>
</dbReference>
<comment type="subcellular location">
    <subcellularLocation>
        <location evidence="1">Endomembrane system</location>
    </subcellularLocation>
</comment>
<evidence type="ECO:0000256" key="4">
    <source>
        <dbReference type="ARBA" id="ARBA00023136"/>
    </source>
</evidence>
<keyword evidence="3 5" id="KW-0653">Protein transport</keyword>
<comment type="similarity">
    <text evidence="5">Belongs to the adaptor complexes medium subunit family.</text>
</comment>
<evidence type="ECO:0000313" key="10">
    <source>
        <dbReference type="EnsemblFungi" id="CPAR2_603580-T-p1"/>
    </source>
</evidence>
<dbReference type="GO" id="GO:0016192">
    <property type="term" value="P:vesicle-mediated transport"/>
    <property type="evidence" value="ECO:0007669"/>
    <property type="project" value="InterPro"/>
</dbReference>
<dbReference type="eggNOG" id="KOG2740">
    <property type="taxonomic scope" value="Eukaryota"/>
</dbReference>
<dbReference type="CDD" id="cd09252">
    <property type="entry name" value="AP-3_Mu3_Cterm"/>
    <property type="match status" value="1"/>
</dbReference>
<organism evidence="9 11">
    <name type="scientific">Candida parapsilosis (strain CDC 317 / ATCC MYA-4646)</name>
    <name type="common">Yeast</name>
    <name type="synonym">Monilia parapsilosis</name>
    <dbReference type="NCBI Taxonomy" id="578454"/>
    <lineage>
        <taxon>Eukaryota</taxon>
        <taxon>Fungi</taxon>
        <taxon>Dikarya</taxon>
        <taxon>Ascomycota</taxon>
        <taxon>Saccharomycotina</taxon>
        <taxon>Pichiomycetes</taxon>
        <taxon>Debaryomycetaceae</taxon>
        <taxon>Candida/Lodderomyces clade</taxon>
        <taxon>Candida</taxon>
    </lineage>
</organism>
<evidence type="ECO:0000256" key="5">
    <source>
        <dbReference type="PIRNR" id="PIRNR005992"/>
    </source>
</evidence>
<keyword evidence="11" id="KW-1185">Reference proteome</keyword>
<protein>
    <submittedName>
        <fullName evidence="10">MHD domain-containing protein</fullName>
    </submittedName>
</protein>
<accession>G8B5P8</accession>
<keyword evidence="2 5" id="KW-0813">Transport</keyword>
<dbReference type="Pfam" id="PF00928">
    <property type="entry name" value="Adap_comp_sub"/>
    <property type="match status" value="1"/>
</dbReference>
<feature type="domain" description="MHD" evidence="7">
    <location>
        <begin position="209"/>
        <end position="471"/>
    </location>
</feature>
<dbReference type="GO" id="GO:0030131">
    <property type="term" value="C:clathrin adaptor complex"/>
    <property type="evidence" value="ECO:0007669"/>
    <property type="project" value="UniProtKB-UniRule"/>
</dbReference>
<proteinExistence type="inferred from homology"/>
<dbReference type="VEuPathDB" id="FungiDB:CPAR2_603580"/>
<evidence type="ECO:0000256" key="1">
    <source>
        <dbReference type="ARBA" id="ARBA00004308"/>
    </source>
</evidence>
<evidence type="ECO:0000256" key="6">
    <source>
        <dbReference type="SAM" id="MobiDB-lite"/>
    </source>
</evidence>
<accession>A0AAJ8W6C4</accession>
<dbReference type="PROSITE" id="PS51072">
    <property type="entry name" value="MHD"/>
    <property type="match status" value="1"/>
</dbReference>
<evidence type="ECO:0000259" key="7">
    <source>
        <dbReference type="PROSITE" id="PS51072"/>
    </source>
</evidence>
<dbReference type="PANTHER" id="PTHR10529">
    <property type="entry name" value="AP COMPLEX SUBUNIT MU"/>
    <property type="match status" value="1"/>
</dbReference>
<dbReference type="EMBL" id="HE605202">
    <property type="protein sequence ID" value="CCE39940.1"/>
    <property type="molecule type" value="Genomic_DNA"/>
</dbReference>
<dbReference type="Proteomes" id="UP000005221">
    <property type="component" value="Chromosome 6"/>
</dbReference>
<keyword evidence="4" id="KW-0472">Membrane</keyword>
<dbReference type="STRING" id="578454.G8B5P8"/>
<dbReference type="SUPFAM" id="SSF64356">
    <property type="entry name" value="SNARE-like"/>
    <property type="match status" value="1"/>
</dbReference>
<dbReference type="Gene3D" id="2.60.40.1170">
    <property type="entry name" value="Mu homology domain, subdomain B"/>
    <property type="match status" value="2"/>
</dbReference>